<gene>
    <name evidence="2" type="ORF">KI659_18235</name>
</gene>
<feature type="transmembrane region" description="Helical" evidence="1">
    <location>
        <begin position="6"/>
        <end position="30"/>
    </location>
</feature>
<reference evidence="2 3" key="1">
    <citation type="submission" date="2021-05" db="EMBL/GenBank/DDBJ databases">
        <authorList>
            <person name="Zhang Z.D."/>
            <person name="Osman G."/>
        </authorList>
    </citation>
    <scope>NUCLEOTIDE SEQUENCE [LARGE SCALE GENOMIC DNA]</scope>
    <source>
        <strain evidence="2 3">KCTC 32217</strain>
    </source>
</reference>
<comment type="caution">
    <text evidence="2">The sequence shown here is derived from an EMBL/GenBank/DDBJ whole genome shotgun (WGS) entry which is preliminary data.</text>
</comment>
<dbReference type="Proteomes" id="UP001319104">
    <property type="component" value="Unassembled WGS sequence"/>
</dbReference>
<evidence type="ECO:0000313" key="2">
    <source>
        <dbReference type="EMBL" id="MBS9525965.1"/>
    </source>
</evidence>
<keyword evidence="1" id="KW-1133">Transmembrane helix</keyword>
<keyword evidence="3" id="KW-1185">Reference proteome</keyword>
<keyword evidence="1" id="KW-0812">Transmembrane</keyword>
<name>A0AAP2G5W6_9BACT</name>
<accession>A0AAP2G5W6</accession>
<proteinExistence type="predicted"/>
<evidence type="ECO:0000256" key="1">
    <source>
        <dbReference type="SAM" id="Phobius"/>
    </source>
</evidence>
<dbReference type="EMBL" id="JAHCMY010000027">
    <property type="protein sequence ID" value="MBS9525965.1"/>
    <property type="molecule type" value="Genomic_DNA"/>
</dbReference>
<protein>
    <submittedName>
        <fullName evidence="2">Uncharacterized protein</fullName>
    </submittedName>
</protein>
<dbReference type="AlphaFoldDB" id="A0AAP2G5W6"/>
<dbReference type="RefSeq" id="WP_213946831.1">
    <property type="nucleotide sequence ID" value="NZ_JAHBGI010000019.1"/>
</dbReference>
<keyword evidence="1" id="KW-0472">Membrane</keyword>
<sequence>MDGINLSIMVGGIISLLLSVLAYFLHLLILDFRKMREEQRELRDLCVWLKAEQRIIKEWLRPERVRRQDERGATDTI</sequence>
<organism evidence="2 3">
    <name type="scientific">Litoribacter ruber</name>
    <dbReference type="NCBI Taxonomy" id="702568"/>
    <lineage>
        <taxon>Bacteria</taxon>
        <taxon>Pseudomonadati</taxon>
        <taxon>Bacteroidota</taxon>
        <taxon>Cytophagia</taxon>
        <taxon>Cytophagales</taxon>
        <taxon>Cyclobacteriaceae</taxon>
        <taxon>Litoribacter</taxon>
    </lineage>
</organism>
<evidence type="ECO:0000313" key="3">
    <source>
        <dbReference type="Proteomes" id="UP001319104"/>
    </source>
</evidence>